<proteinExistence type="predicted"/>
<accession>X1U5T4</accession>
<dbReference type="EMBL" id="BARW01031080">
    <property type="protein sequence ID" value="GAJ12864.1"/>
    <property type="molecule type" value="Genomic_DNA"/>
</dbReference>
<dbReference type="SUPFAM" id="SSF56935">
    <property type="entry name" value="Porins"/>
    <property type="match status" value="1"/>
</dbReference>
<comment type="subcellular location">
    <subcellularLocation>
        <location evidence="1">Cell outer membrane</location>
    </subcellularLocation>
</comment>
<reference evidence="5" key="1">
    <citation type="journal article" date="2014" name="Front. Microbiol.">
        <title>High frequency of phylogenetically diverse reductive dehalogenase-homologous genes in deep subseafloor sedimentary metagenomes.</title>
        <authorList>
            <person name="Kawai M."/>
            <person name="Futagami T."/>
            <person name="Toyoda A."/>
            <person name="Takaki Y."/>
            <person name="Nishi S."/>
            <person name="Hori S."/>
            <person name="Arai W."/>
            <person name="Tsubouchi T."/>
            <person name="Morono Y."/>
            <person name="Uchiyama I."/>
            <person name="Ito T."/>
            <person name="Fujiyama A."/>
            <person name="Inagaki F."/>
            <person name="Takami H."/>
        </authorList>
    </citation>
    <scope>NUCLEOTIDE SEQUENCE</scope>
    <source>
        <strain evidence="5">Expedition CK06-06</strain>
    </source>
</reference>
<name>X1U5T4_9ZZZZ</name>
<feature type="non-terminal residue" evidence="5">
    <location>
        <position position="1"/>
    </location>
</feature>
<dbReference type="Pfam" id="PF14905">
    <property type="entry name" value="OMP_b-brl_3"/>
    <property type="match status" value="1"/>
</dbReference>
<gene>
    <name evidence="5" type="ORF">S12H4_49526</name>
</gene>
<keyword evidence="3" id="KW-0998">Cell outer membrane</keyword>
<feature type="non-terminal residue" evidence="5">
    <location>
        <position position="246"/>
    </location>
</feature>
<evidence type="ECO:0000256" key="1">
    <source>
        <dbReference type="ARBA" id="ARBA00004442"/>
    </source>
</evidence>
<comment type="caution">
    <text evidence="5">The sequence shown here is derived from an EMBL/GenBank/DDBJ whole genome shotgun (WGS) entry which is preliminary data.</text>
</comment>
<evidence type="ECO:0000256" key="2">
    <source>
        <dbReference type="ARBA" id="ARBA00023136"/>
    </source>
</evidence>
<feature type="domain" description="Outer membrane protein beta-barrel" evidence="4">
    <location>
        <begin position="1"/>
        <end position="246"/>
    </location>
</feature>
<evidence type="ECO:0000313" key="5">
    <source>
        <dbReference type="EMBL" id="GAJ12864.1"/>
    </source>
</evidence>
<sequence length="246" mass="27930">FSFTAGLSMEETAIHFDLLKEGKDTANRYWTALPFANLNKTWANNINLTAAYRRTIRRPGINELNPTRDFSDPYNIRAGNPSLLASPAHNFDLVVGRSKGSFYGNIGIGYNIVEDIFNPIRELLANGITETIWQNISGRKEYEVSTWSGYTFSRQLRMNVSASYTHNQYSEYDKINRRYRDGGSLTSNLNTVFSIKDLYSATGSFTFNRFANPQGTVRNSVSMNLALQAKIFQKRMTLTLNMIDPL</sequence>
<dbReference type="InterPro" id="IPR036942">
    <property type="entry name" value="Beta-barrel_TonB_sf"/>
</dbReference>
<evidence type="ECO:0000259" key="4">
    <source>
        <dbReference type="Pfam" id="PF14905"/>
    </source>
</evidence>
<dbReference type="GO" id="GO:0009279">
    <property type="term" value="C:cell outer membrane"/>
    <property type="evidence" value="ECO:0007669"/>
    <property type="project" value="UniProtKB-SubCell"/>
</dbReference>
<dbReference type="InterPro" id="IPR041700">
    <property type="entry name" value="OMP_b-brl_3"/>
</dbReference>
<dbReference type="Gene3D" id="2.40.170.20">
    <property type="entry name" value="TonB-dependent receptor, beta-barrel domain"/>
    <property type="match status" value="1"/>
</dbReference>
<evidence type="ECO:0000256" key="3">
    <source>
        <dbReference type="ARBA" id="ARBA00023237"/>
    </source>
</evidence>
<organism evidence="5">
    <name type="scientific">marine sediment metagenome</name>
    <dbReference type="NCBI Taxonomy" id="412755"/>
    <lineage>
        <taxon>unclassified sequences</taxon>
        <taxon>metagenomes</taxon>
        <taxon>ecological metagenomes</taxon>
    </lineage>
</organism>
<protein>
    <recommendedName>
        <fullName evidence="4">Outer membrane protein beta-barrel domain-containing protein</fullName>
    </recommendedName>
</protein>
<dbReference type="AlphaFoldDB" id="X1U5T4"/>
<keyword evidence="2" id="KW-0472">Membrane</keyword>